<name>A0A511RJM2_9DEIN</name>
<comment type="caution">
    <text evidence="2">The sequence shown here is derived from an EMBL/GenBank/DDBJ whole genome shotgun (WGS) entry which is preliminary data.</text>
</comment>
<sequence>MNRRSFIKRSLFTLAATGMVPSLFSRTALAAGGNGKILVLYHLFGGNDAVNTLIPYNQPEYAAYRPDIAIPAANVLDLGAPGMTLGLHPAMQPMVDDLWNNGQLALISQVGYPNHNRSHFVSTAIWNTGDPERPNKTGWLGGFIDEQNDPFCATNFGSTLPRALRGVHTSGLSIESIGGFGLGSSDWEQQLQSELQRQIQQVRSGTAEEVRRAMDHMLRSVDKVRGAQAGEFAPATTFPNSSYGRRFRDIARLIKYDFPSQVYYASSGGFDTHSGQGGVQGAQANLLAGLSEALSAFRQEMILQGKWNDVMVMVFSEFGRRAKQNASAGTDHGKGGVMFVTGGAVQGGVYGGEPNLAEEALDKGDLPVKVDFRSVYAAGAQFIGANPAELVGAEFTPINLV</sequence>
<organism evidence="2 3">
    <name type="scientific">Oceanithermus desulfurans NBRC 100063</name>
    <dbReference type="NCBI Taxonomy" id="1227550"/>
    <lineage>
        <taxon>Bacteria</taxon>
        <taxon>Thermotogati</taxon>
        <taxon>Deinococcota</taxon>
        <taxon>Deinococci</taxon>
        <taxon>Thermales</taxon>
        <taxon>Thermaceae</taxon>
        <taxon>Oceanithermus</taxon>
    </lineage>
</organism>
<proteinExistence type="predicted"/>
<dbReference type="EMBL" id="BJXN01000007">
    <property type="protein sequence ID" value="GEM89850.1"/>
    <property type="molecule type" value="Genomic_DNA"/>
</dbReference>
<evidence type="ECO:0000313" key="3">
    <source>
        <dbReference type="Proteomes" id="UP000321827"/>
    </source>
</evidence>
<feature type="chain" id="PRO_5022040724" description="Tat pathway signal protein" evidence="1">
    <location>
        <begin position="31"/>
        <end position="401"/>
    </location>
</feature>
<protein>
    <recommendedName>
        <fullName evidence="4">Tat pathway signal protein</fullName>
    </recommendedName>
</protein>
<dbReference type="OrthoDB" id="9779968at2"/>
<dbReference type="PANTHER" id="PTHR43737:SF1">
    <property type="entry name" value="DUF1501 DOMAIN-CONTAINING PROTEIN"/>
    <property type="match status" value="1"/>
</dbReference>
<accession>A0A511RJM2</accession>
<evidence type="ECO:0008006" key="4">
    <source>
        <dbReference type="Google" id="ProtNLM"/>
    </source>
</evidence>
<keyword evidence="1" id="KW-0732">Signal</keyword>
<dbReference type="Pfam" id="PF07394">
    <property type="entry name" value="DUF1501"/>
    <property type="match status" value="1"/>
</dbReference>
<dbReference type="RefSeq" id="WP_147147039.1">
    <property type="nucleotide sequence ID" value="NZ_BJXN01000007.1"/>
</dbReference>
<dbReference type="Proteomes" id="UP000321827">
    <property type="component" value="Unassembled WGS sequence"/>
</dbReference>
<dbReference type="PANTHER" id="PTHR43737">
    <property type="entry name" value="BLL7424 PROTEIN"/>
    <property type="match status" value="1"/>
</dbReference>
<dbReference type="AlphaFoldDB" id="A0A511RJM2"/>
<feature type="signal peptide" evidence="1">
    <location>
        <begin position="1"/>
        <end position="30"/>
    </location>
</feature>
<reference evidence="2 3" key="1">
    <citation type="submission" date="2019-07" db="EMBL/GenBank/DDBJ databases">
        <title>Whole genome shotgun sequence of Oceanithermus desulfurans NBRC 100063.</title>
        <authorList>
            <person name="Hosoyama A."/>
            <person name="Uohara A."/>
            <person name="Ohji S."/>
            <person name="Ichikawa N."/>
        </authorList>
    </citation>
    <scope>NUCLEOTIDE SEQUENCE [LARGE SCALE GENOMIC DNA]</scope>
    <source>
        <strain evidence="2 3">NBRC 100063</strain>
    </source>
</reference>
<evidence type="ECO:0000256" key="1">
    <source>
        <dbReference type="SAM" id="SignalP"/>
    </source>
</evidence>
<gene>
    <name evidence="2" type="ORF">ODE01S_12840</name>
</gene>
<dbReference type="InterPro" id="IPR010869">
    <property type="entry name" value="DUF1501"/>
</dbReference>
<evidence type="ECO:0000313" key="2">
    <source>
        <dbReference type="EMBL" id="GEM89850.1"/>
    </source>
</evidence>